<evidence type="ECO:0000256" key="10">
    <source>
        <dbReference type="ARBA" id="ARBA00016929"/>
    </source>
</evidence>
<evidence type="ECO:0000256" key="1">
    <source>
        <dbReference type="ARBA" id="ARBA00001760"/>
    </source>
</evidence>
<keyword evidence="16" id="KW-0346">Stress response</keyword>
<proteinExistence type="inferred from homology"/>
<dbReference type="GO" id="GO:0006508">
    <property type="term" value="P:proteolysis"/>
    <property type="evidence" value="ECO:0007669"/>
    <property type="project" value="UniProtKB-KW"/>
</dbReference>
<evidence type="ECO:0000256" key="18">
    <source>
        <dbReference type="ARBA" id="ARBA00029644"/>
    </source>
</evidence>
<evidence type="ECO:0000256" key="16">
    <source>
        <dbReference type="ARBA" id="ARBA00023016"/>
    </source>
</evidence>
<evidence type="ECO:0000256" key="11">
    <source>
        <dbReference type="ARBA" id="ARBA00022670"/>
    </source>
</evidence>
<feature type="domain" description="PDZ" evidence="21">
    <location>
        <begin position="121"/>
        <end position="187"/>
    </location>
</feature>
<evidence type="ECO:0000256" key="14">
    <source>
        <dbReference type="ARBA" id="ARBA00022801"/>
    </source>
</evidence>
<evidence type="ECO:0000256" key="15">
    <source>
        <dbReference type="ARBA" id="ARBA00022946"/>
    </source>
</evidence>
<dbReference type="EC" id="3.4.21.107" evidence="8"/>
<evidence type="ECO:0000256" key="12">
    <source>
        <dbReference type="ARBA" id="ARBA00022703"/>
    </source>
</evidence>
<evidence type="ECO:0000256" key="4">
    <source>
        <dbReference type="ARBA" id="ARBA00004375"/>
    </source>
</evidence>
<name>A0AAW2H685_9NEOP</name>
<comment type="catalytic activity">
    <reaction evidence="1">
        <text>Cleavage of non-polar aliphatic amino-acids at the P1 position, with a preference for Val, Ile and Met. At the P2 and P3 positions, Arg is selected most strongly with a secondary preference for other hydrophilic residues.</text>
        <dbReference type="EC" id="3.4.21.108"/>
    </reaction>
</comment>
<keyword evidence="15" id="KW-0809">Transit peptide</keyword>
<dbReference type="InterPro" id="IPR001478">
    <property type="entry name" value="PDZ"/>
</dbReference>
<dbReference type="PANTHER" id="PTHR22939:SF130">
    <property type="entry name" value="PERIPLASMIC SERINE ENDOPROTEASE DEGP-LIKE-RELATED"/>
    <property type="match status" value="1"/>
</dbReference>
<protein>
    <recommendedName>
        <fullName evidence="9">Probable periplasmic serine endoprotease DegP-like</fullName>
        <ecNumber evidence="8">3.4.21.107</ecNumber>
        <ecNumber evidence="7">3.4.21.108</ecNumber>
    </recommendedName>
    <alternativeName>
        <fullName evidence="18">High temperature requirement protein A2</fullName>
    </alternativeName>
    <alternativeName>
        <fullName evidence="19">Protease Do</fullName>
    </alternativeName>
    <alternativeName>
        <fullName evidence="10">Serine protease HTRA2, mitochondrial</fullName>
    </alternativeName>
</protein>
<comment type="catalytic activity">
    <reaction evidence="2">
        <text>Acts on substrates that are at least partially unfolded. The cleavage site P1 residue is normally between a pair of hydrophobic residues, such as Val-|-Val.</text>
        <dbReference type="EC" id="3.4.21.107"/>
    </reaction>
</comment>
<dbReference type="InterPro" id="IPR001940">
    <property type="entry name" value="Peptidase_S1C"/>
</dbReference>
<comment type="caution">
    <text evidence="22">The sequence shown here is derived from an EMBL/GenBank/DDBJ whole genome shotgun (WGS) entry which is preliminary data.</text>
</comment>
<evidence type="ECO:0000256" key="19">
    <source>
        <dbReference type="ARBA" id="ARBA00032850"/>
    </source>
</evidence>
<evidence type="ECO:0000256" key="17">
    <source>
        <dbReference type="ARBA" id="ARBA00023145"/>
    </source>
</evidence>
<keyword evidence="14" id="KW-0378">Hydrolase</keyword>
<dbReference type="Pfam" id="PF00595">
    <property type="entry name" value="PDZ"/>
    <property type="match status" value="2"/>
</dbReference>
<dbReference type="PANTHER" id="PTHR22939">
    <property type="entry name" value="SERINE PROTEASE FAMILY S1C HTRA-RELATED"/>
    <property type="match status" value="1"/>
</dbReference>
<comment type="similarity">
    <text evidence="6">Belongs to the peptidase S1C family.</text>
</comment>
<sequence length="332" mass="35530">MTDLAVLKVNATNLPTLEFGDSSKARVGDWVIAIGNPFGLGGTVSAGIVSARGRDINIGMYDEFIQTDAAINRGNSGGPMIDTKGRIIGVNTAIFSTTGGGSIGIGFAVPSNVVKNIVAQLITDKKVTRGWVGVQIQDIDQAMAKVLKLPNTQGALISGVTSGGPADKAGLKVGDIIVSANDIKVENKKILPKLVSMHKPEELEKELINEKDGENRSRLDSFSLEEETFEDMGFKASNITDEVKRIFGLGKDVTGGVLITAIENGSLAEEKGLVPGLIIASVNNRKISNIKTLKEVLKDKTQNNFMFLVVEPTRNLQFFISLTRGKTEETEE</sequence>
<dbReference type="Pfam" id="PF13365">
    <property type="entry name" value="Trypsin_2"/>
    <property type="match status" value="1"/>
</dbReference>
<dbReference type="AlphaFoldDB" id="A0AAW2H685"/>
<dbReference type="EMBL" id="JARGDH010000093">
    <property type="protein sequence ID" value="KAL0263826.1"/>
    <property type="molecule type" value="Genomic_DNA"/>
</dbReference>
<evidence type="ECO:0000256" key="5">
    <source>
        <dbReference type="ARBA" id="ARBA00004418"/>
    </source>
</evidence>
<keyword evidence="12" id="KW-0053">Apoptosis</keyword>
<evidence type="ECO:0000256" key="3">
    <source>
        <dbReference type="ARBA" id="ARBA00004304"/>
    </source>
</evidence>
<evidence type="ECO:0000259" key="21">
    <source>
        <dbReference type="PROSITE" id="PS50106"/>
    </source>
</evidence>
<dbReference type="PROSITE" id="PS50106">
    <property type="entry name" value="PDZ"/>
    <property type="match status" value="2"/>
</dbReference>
<dbReference type="GO" id="GO:0031966">
    <property type="term" value="C:mitochondrial membrane"/>
    <property type="evidence" value="ECO:0007669"/>
    <property type="project" value="UniProtKB-SubCell"/>
</dbReference>
<comment type="subcellular location">
    <subcellularLocation>
        <location evidence="4">Mitochondrion intermembrane space</location>
        <topology evidence="4">Single-pass membrane protein</topology>
    </subcellularLocation>
    <subcellularLocation>
        <location evidence="3">Mitochondrion membrane</location>
        <topology evidence="3">Single-pass membrane protein</topology>
    </subcellularLocation>
    <subcellularLocation>
        <location evidence="5">Periplasm</location>
    </subcellularLocation>
</comment>
<evidence type="ECO:0000256" key="13">
    <source>
        <dbReference type="ARBA" id="ARBA00022764"/>
    </source>
</evidence>
<keyword evidence="11" id="KW-0645">Protease</keyword>
<evidence type="ECO:0000256" key="20">
    <source>
        <dbReference type="ARBA" id="ARBA00035606"/>
    </source>
</evidence>
<evidence type="ECO:0000256" key="9">
    <source>
        <dbReference type="ARBA" id="ARBA00013958"/>
    </source>
</evidence>
<dbReference type="EC" id="3.4.21.108" evidence="7"/>
<evidence type="ECO:0000313" key="22">
    <source>
        <dbReference type="EMBL" id="KAL0263826.1"/>
    </source>
</evidence>
<dbReference type="SUPFAM" id="SSF50494">
    <property type="entry name" value="Trypsin-like serine proteases"/>
    <property type="match status" value="1"/>
</dbReference>
<dbReference type="GO" id="GO:0005758">
    <property type="term" value="C:mitochondrial intermembrane space"/>
    <property type="evidence" value="ECO:0007669"/>
    <property type="project" value="UniProtKB-SubCell"/>
</dbReference>
<evidence type="ECO:0000256" key="2">
    <source>
        <dbReference type="ARBA" id="ARBA00001772"/>
    </source>
</evidence>
<dbReference type="InterPro" id="IPR036034">
    <property type="entry name" value="PDZ_sf"/>
</dbReference>
<dbReference type="InterPro" id="IPR009003">
    <property type="entry name" value="Peptidase_S1_PA"/>
</dbReference>
<dbReference type="SUPFAM" id="SSF50156">
    <property type="entry name" value="PDZ domain-like"/>
    <property type="match status" value="2"/>
</dbReference>
<comment type="function">
    <text evidence="20">Serine protease that shows proteolytic activity against a non-specific substrate beta-casein. Promotes or induces cell death either by direct binding to and inhibition of BIRC proteins (also called inhibitor of apoptosis proteins, IAPs), leading to an increase in caspase activity, or by a BIRC inhibition-independent, caspase-independent and serine protease activity-dependent mechanism. Can antagonize antiapoptotic activity of th/Diap1 by directly inducing the degradation of th/Diap1.</text>
</comment>
<evidence type="ECO:0000256" key="7">
    <source>
        <dbReference type="ARBA" id="ARBA00013033"/>
    </source>
</evidence>
<dbReference type="GO" id="GO:0004252">
    <property type="term" value="F:serine-type endopeptidase activity"/>
    <property type="evidence" value="ECO:0007669"/>
    <property type="project" value="InterPro"/>
</dbReference>
<dbReference type="SMART" id="SM00228">
    <property type="entry name" value="PDZ"/>
    <property type="match status" value="2"/>
</dbReference>
<dbReference type="PRINTS" id="PR00834">
    <property type="entry name" value="PROTEASES2C"/>
</dbReference>
<keyword evidence="13" id="KW-0574">Periplasm</keyword>
<keyword evidence="17" id="KW-0865">Zymogen</keyword>
<feature type="domain" description="PDZ" evidence="21">
    <location>
        <begin position="221"/>
        <end position="290"/>
    </location>
</feature>
<dbReference type="GO" id="GO:0006915">
    <property type="term" value="P:apoptotic process"/>
    <property type="evidence" value="ECO:0007669"/>
    <property type="project" value="UniProtKB-KW"/>
</dbReference>
<organism evidence="22">
    <name type="scientific">Menopon gallinae</name>
    <name type="common">poultry shaft louse</name>
    <dbReference type="NCBI Taxonomy" id="328185"/>
    <lineage>
        <taxon>Eukaryota</taxon>
        <taxon>Metazoa</taxon>
        <taxon>Ecdysozoa</taxon>
        <taxon>Arthropoda</taxon>
        <taxon>Hexapoda</taxon>
        <taxon>Insecta</taxon>
        <taxon>Pterygota</taxon>
        <taxon>Neoptera</taxon>
        <taxon>Paraneoptera</taxon>
        <taxon>Psocodea</taxon>
        <taxon>Troctomorpha</taxon>
        <taxon>Phthiraptera</taxon>
        <taxon>Amblycera</taxon>
        <taxon>Menoponidae</taxon>
        <taxon>Menopon</taxon>
    </lineage>
</organism>
<reference evidence="22" key="1">
    <citation type="journal article" date="2024" name="Gigascience">
        <title>Chromosome-level genome of the poultry shaft louse Menopon gallinae provides insight into the host-switching and adaptive evolution of parasitic lice.</title>
        <authorList>
            <person name="Xu Y."/>
            <person name="Ma L."/>
            <person name="Liu S."/>
            <person name="Liang Y."/>
            <person name="Liu Q."/>
            <person name="He Z."/>
            <person name="Tian L."/>
            <person name="Duan Y."/>
            <person name="Cai W."/>
            <person name="Li H."/>
            <person name="Song F."/>
        </authorList>
    </citation>
    <scope>NUCLEOTIDE SEQUENCE</scope>
    <source>
        <strain evidence="22">Cailab_2023a</strain>
    </source>
</reference>
<accession>A0AAW2H685</accession>
<dbReference type="Gene3D" id="2.40.10.120">
    <property type="match status" value="1"/>
</dbReference>
<dbReference type="Gene3D" id="2.30.42.10">
    <property type="match status" value="2"/>
</dbReference>
<evidence type="ECO:0000256" key="6">
    <source>
        <dbReference type="ARBA" id="ARBA00010541"/>
    </source>
</evidence>
<evidence type="ECO:0000256" key="8">
    <source>
        <dbReference type="ARBA" id="ARBA00013035"/>
    </source>
</evidence>
<gene>
    <name evidence="22" type="ORF">PYX00_011125</name>
</gene>